<dbReference type="OrthoDB" id="271725at2759"/>
<dbReference type="GO" id="GO:1990904">
    <property type="term" value="C:ribonucleoprotein complex"/>
    <property type="evidence" value="ECO:0007669"/>
    <property type="project" value="InterPro"/>
</dbReference>
<organism evidence="6 7">
    <name type="scientific">Owenia fusiformis</name>
    <name type="common">Polychaete worm</name>
    <dbReference type="NCBI Taxonomy" id="6347"/>
    <lineage>
        <taxon>Eukaryota</taxon>
        <taxon>Metazoa</taxon>
        <taxon>Spiralia</taxon>
        <taxon>Lophotrochozoa</taxon>
        <taxon>Annelida</taxon>
        <taxon>Polychaeta</taxon>
        <taxon>Sedentaria</taxon>
        <taxon>Canalipalpata</taxon>
        <taxon>Sabellida</taxon>
        <taxon>Oweniida</taxon>
        <taxon>Oweniidae</taxon>
        <taxon>Owenia</taxon>
    </lineage>
</organism>
<comment type="caution">
    <text evidence="6">The sequence shown here is derived from an EMBL/GenBank/DDBJ whole genome shotgun (WGS) entry which is preliminary data.</text>
</comment>
<evidence type="ECO:0000256" key="3">
    <source>
        <dbReference type="PROSITE-ProRule" id="PRU00176"/>
    </source>
</evidence>
<dbReference type="InterPro" id="IPR000504">
    <property type="entry name" value="RRM_dom"/>
</dbReference>
<dbReference type="Gene3D" id="3.30.70.330">
    <property type="match status" value="2"/>
</dbReference>
<dbReference type="InterPro" id="IPR035979">
    <property type="entry name" value="RBD_domain_sf"/>
</dbReference>
<protein>
    <recommendedName>
        <fullName evidence="5">RRM domain-containing protein</fullName>
    </recommendedName>
</protein>
<dbReference type="Pfam" id="PF00076">
    <property type="entry name" value="RRM_1"/>
    <property type="match status" value="2"/>
</dbReference>
<name>A0A8S4PB25_OWEFU</name>
<keyword evidence="7" id="KW-1185">Reference proteome</keyword>
<dbReference type="Proteomes" id="UP000749559">
    <property type="component" value="Unassembled WGS sequence"/>
</dbReference>
<dbReference type="GO" id="GO:0003723">
    <property type="term" value="F:RNA binding"/>
    <property type="evidence" value="ECO:0007669"/>
    <property type="project" value="UniProtKB-UniRule"/>
</dbReference>
<dbReference type="PRINTS" id="PR00961">
    <property type="entry name" value="HUDSXLRNA"/>
</dbReference>
<feature type="non-terminal residue" evidence="6">
    <location>
        <position position="1"/>
    </location>
</feature>
<accession>A0A8S4PB25</accession>
<evidence type="ECO:0000256" key="4">
    <source>
        <dbReference type="SAM" id="MobiDB-lite"/>
    </source>
</evidence>
<dbReference type="FunFam" id="3.30.70.330:FF:000012">
    <property type="entry name" value="RNA-binding motif, single-stranded-interacting protein 3 isoform 1"/>
    <property type="match status" value="1"/>
</dbReference>
<evidence type="ECO:0000256" key="1">
    <source>
        <dbReference type="ARBA" id="ARBA00022737"/>
    </source>
</evidence>
<feature type="compositionally biased region" description="Low complexity" evidence="4">
    <location>
        <begin position="1"/>
        <end position="17"/>
    </location>
</feature>
<gene>
    <name evidence="6" type="ORF">OFUS_LOCUS15631</name>
</gene>
<dbReference type="InterPro" id="IPR002343">
    <property type="entry name" value="Hud_Sxl_RNA"/>
</dbReference>
<dbReference type="CDD" id="cd12243">
    <property type="entry name" value="RRM1_MSSP"/>
    <property type="match status" value="1"/>
</dbReference>
<proteinExistence type="predicted"/>
<feature type="domain" description="RRM" evidence="5">
    <location>
        <begin position="24"/>
        <end position="102"/>
    </location>
</feature>
<dbReference type="EMBL" id="CAIIXF020000007">
    <property type="protein sequence ID" value="CAH1790421.1"/>
    <property type="molecule type" value="Genomic_DNA"/>
</dbReference>
<keyword evidence="1" id="KW-0677">Repeat</keyword>
<keyword evidence="2 3" id="KW-0694">RNA-binding</keyword>
<sequence length="352" mass="38675">MPAASPNTTSSQSSNSSGEQLSRTNLYIRGLTPNTTDKDLINLCQQYGKIVSTKAIIDQNTNKCKGYGFVDFESLHAADGAVKALQAQGIQAQMAKVRTMPSDANYSFLGSTNSGQQEQDPTNLYIANLPVHMSENDLESMFSPFGQVISTRILRDNNGISRGVGFCRMESKEKCEQIINHFNGKHIPGWKEQLLVKFADGGNKKKNQYQQRNVWTDRGDNIPLAYEQTQVAQNGYGSYSVAQSMMTQGMMAPRYSVSTTPVTNYQVPSGASWMQPTPYMIPQQTMSVMPSSVHPSQHQMDPNSVMPNLAQQMGQLQLQNAGASYVSGPHGTYTQMTYPQTQGTPVMPATVV</sequence>
<dbReference type="SUPFAM" id="SSF54928">
    <property type="entry name" value="RNA-binding domain, RBD"/>
    <property type="match status" value="2"/>
</dbReference>
<evidence type="ECO:0000313" key="7">
    <source>
        <dbReference type="Proteomes" id="UP000749559"/>
    </source>
</evidence>
<dbReference type="PANTHER" id="PTHR24012">
    <property type="entry name" value="RNA BINDING PROTEIN"/>
    <property type="match status" value="1"/>
</dbReference>
<dbReference type="FunFam" id="3.30.70.330:FF:000169">
    <property type="entry name" value="protein alan shepard isoform X4"/>
    <property type="match status" value="1"/>
</dbReference>
<evidence type="ECO:0000259" key="5">
    <source>
        <dbReference type="PROSITE" id="PS50102"/>
    </source>
</evidence>
<dbReference type="SMART" id="SM00360">
    <property type="entry name" value="RRM"/>
    <property type="match status" value="2"/>
</dbReference>
<dbReference type="PROSITE" id="PS50102">
    <property type="entry name" value="RRM"/>
    <property type="match status" value="2"/>
</dbReference>
<evidence type="ECO:0000313" key="6">
    <source>
        <dbReference type="EMBL" id="CAH1790421.1"/>
    </source>
</evidence>
<dbReference type="AlphaFoldDB" id="A0A8S4PB25"/>
<feature type="region of interest" description="Disordered" evidence="4">
    <location>
        <begin position="1"/>
        <end position="22"/>
    </location>
</feature>
<dbReference type="CDD" id="cd12244">
    <property type="entry name" value="RRM2_MSSP"/>
    <property type="match status" value="1"/>
</dbReference>
<feature type="domain" description="RRM" evidence="5">
    <location>
        <begin position="122"/>
        <end position="201"/>
    </location>
</feature>
<evidence type="ECO:0000256" key="2">
    <source>
        <dbReference type="ARBA" id="ARBA00022884"/>
    </source>
</evidence>
<reference evidence="6" key="1">
    <citation type="submission" date="2022-03" db="EMBL/GenBank/DDBJ databases">
        <authorList>
            <person name="Martin C."/>
        </authorList>
    </citation>
    <scope>NUCLEOTIDE SEQUENCE</scope>
</reference>
<dbReference type="InterPro" id="IPR012677">
    <property type="entry name" value="Nucleotide-bd_a/b_plait_sf"/>
</dbReference>